<dbReference type="EMBL" id="FQXN01000002">
    <property type="protein sequence ID" value="SHH30529.1"/>
    <property type="molecule type" value="Genomic_DNA"/>
</dbReference>
<accession>A0A1M5RWH4</accession>
<dbReference type="AlphaFoldDB" id="A0A1M5RWH4"/>
<dbReference type="SUPFAM" id="SSF56925">
    <property type="entry name" value="OMPA-like"/>
    <property type="match status" value="1"/>
</dbReference>
<proteinExistence type="predicted"/>
<reference evidence="2" key="1">
    <citation type="submission" date="2016-11" db="EMBL/GenBank/DDBJ databases">
        <authorList>
            <person name="Varghese N."/>
            <person name="Submissions S."/>
        </authorList>
    </citation>
    <scope>NUCLEOTIDE SEQUENCE [LARGE SCALE GENOMIC DNA]</scope>
    <source>
        <strain evidence="2">DSM 15807</strain>
    </source>
</reference>
<protein>
    <recommendedName>
        <fullName evidence="3">Outer membrane protein beta-barrel domain-containing protein</fullName>
    </recommendedName>
</protein>
<gene>
    <name evidence="1" type="ORF">SAMN02745199_0658</name>
</gene>
<evidence type="ECO:0000313" key="1">
    <source>
        <dbReference type="EMBL" id="SHH30529.1"/>
    </source>
</evidence>
<dbReference type="InterPro" id="IPR011250">
    <property type="entry name" value="OMP/PagP_B-barrel"/>
</dbReference>
<dbReference type="Proteomes" id="UP000242592">
    <property type="component" value="Unassembled WGS sequence"/>
</dbReference>
<dbReference type="OrthoDB" id="47764at2"/>
<evidence type="ECO:0008006" key="3">
    <source>
        <dbReference type="Google" id="ProtNLM"/>
    </source>
</evidence>
<name>A0A1M5RWH4_9BACT</name>
<sequence>MKKLIISMFLIGLSLMGLSIDIYGGYNYVFTPDSTISSFFDVSVDIPLNENDNTQFGLSLNLLSITTDVDSFFFSLTTYGKYNTKTSSGIFSVFGKGGAVFPIDFSFSSVGYMVFAGIRYYFNQFFVGFSYEVIYLYNDLKLDVIPIQFGYNF</sequence>
<evidence type="ECO:0000313" key="2">
    <source>
        <dbReference type="Proteomes" id="UP000242592"/>
    </source>
</evidence>
<keyword evidence="2" id="KW-1185">Reference proteome</keyword>
<dbReference type="STRING" id="1123380.SAMN02745199_0658"/>
<organism evidence="1 2">
    <name type="scientific">Thermosipho atlanticus DSM 15807</name>
    <dbReference type="NCBI Taxonomy" id="1123380"/>
    <lineage>
        <taxon>Bacteria</taxon>
        <taxon>Thermotogati</taxon>
        <taxon>Thermotogota</taxon>
        <taxon>Thermotogae</taxon>
        <taxon>Thermotogales</taxon>
        <taxon>Fervidobacteriaceae</taxon>
        <taxon>Thermosipho</taxon>
    </lineage>
</organism>
<dbReference type="RefSeq" id="WP_073072159.1">
    <property type="nucleotide sequence ID" value="NZ_FQXN01000002.1"/>
</dbReference>